<dbReference type="EMBL" id="JAHCVK010000002">
    <property type="protein sequence ID" value="MBT0653002.1"/>
    <property type="molecule type" value="Genomic_DNA"/>
</dbReference>
<dbReference type="InterPro" id="IPR021280">
    <property type="entry name" value="TMEM260-like"/>
</dbReference>
<feature type="transmembrane region" description="Helical" evidence="1">
    <location>
        <begin position="175"/>
        <end position="206"/>
    </location>
</feature>
<feature type="transmembrane region" description="Helical" evidence="1">
    <location>
        <begin position="145"/>
        <end position="163"/>
    </location>
</feature>
<feature type="transmembrane region" description="Helical" evidence="1">
    <location>
        <begin position="218"/>
        <end position="236"/>
    </location>
</feature>
<reference evidence="2 3" key="1">
    <citation type="submission" date="2021-05" db="EMBL/GenBank/DDBJ databases">
        <title>The draft genome of Geobacter luticola JCM 17780.</title>
        <authorList>
            <person name="Xu Z."/>
            <person name="Masuda Y."/>
            <person name="Itoh H."/>
            <person name="Senoo K."/>
        </authorList>
    </citation>
    <scope>NUCLEOTIDE SEQUENCE [LARGE SCALE GENOMIC DNA]</scope>
    <source>
        <strain evidence="2 3">JCM 17780</strain>
    </source>
</reference>
<dbReference type="Proteomes" id="UP000756860">
    <property type="component" value="Unassembled WGS sequence"/>
</dbReference>
<keyword evidence="1" id="KW-0812">Transmembrane</keyword>
<keyword evidence="3" id="KW-1185">Reference proteome</keyword>
<feature type="transmembrane region" description="Helical" evidence="1">
    <location>
        <begin position="76"/>
        <end position="101"/>
    </location>
</feature>
<dbReference type="PANTHER" id="PTHR16214">
    <property type="entry name" value="TRANSMEMBRANE PROTEIN 260"/>
    <property type="match status" value="1"/>
</dbReference>
<keyword evidence="1" id="KW-0472">Membrane</keyword>
<protein>
    <submittedName>
        <fullName evidence="2">DUF2723 domain-containing protein</fullName>
    </submittedName>
</protein>
<dbReference type="Pfam" id="PF11028">
    <property type="entry name" value="TMEM260-like"/>
    <property type="match status" value="1"/>
</dbReference>
<dbReference type="InterPro" id="IPR052724">
    <property type="entry name" value="GT117_domain-containing"/>
</dbReference>
<dbReference type="PANTHER" id="PTHR16214:SF3">
    <property type="entry name" value="TRANSMEMBRANE PROTEIN 260"/>
    <property type="match status" value="1"/>
</dbReference>
<name>A0ABS5SCB0_9BACT</name>
<proteinExistence type="predicted"/>
<keyword evidence="1" id="KW-1133">Transmembrane helix</keyword>
<feature type="transmembrane region" description="Helical" evidence="1">
    <location>
        <begin position="384"/>
        <end position="403"/>
    </location>
</feature>
<gene>
    <name evidence="2" type="ORF">KI810_08035</name>
</gene>
<feature type="transmembrane region" description="Helical" evidence="1">
    <location>
        <begin position="121"/>
        <end position="138"/>
    </location>
</feature>
<organism evidence="2 3">
    <name type="scientific">Geomobilimonas luticola</name>
    <dbReference type="NCBI Taxonomy" id="1114878"/>
    <lineage>
        <taxon>Bacteria</taxon>
        <taxon>Pseudomonadati</taxon>
        <taxon>Thermodesulfobacteriota</taxon>
        <taxon>Desulfuromonadia</taxon>
        <taxon>Geobacterales</taxon>
        <taxon>Geobacteraceae</taxon>
        <taxon>Geomobilimonas</taxon>
    </lineage>
</organism>
<evidence type="ECO:0000313" key="3">
    <source>
        <dbReference type="Proteomes" id="UP000756860"/>
    </source>
</evidence>
<feature type="transmembrane region" description="Helical" evidence="1">
    <location>
        <begin position="349"/>
        <end position="372"/>
    </location>
</feature>
<feature type="transmembrane region" description="Helical" evidence="1">
    <location>
        <begin position="314"/>
        <end position="334"/>
    </location>
</feature>
<accession>A0ABS5SCB0</accession>
<dbReference type="RefSeq" id="WP_214174988.1">
    <property type="nucleotide sequence ID" value="NZ_JAHCVK010000002.1"/>
</dbReference>
<evidence type="ECO:0000256" key="1">
    <source>
        <dbReference type="SAM" id="Phobius"/>
    </source>
</evidence>
<evidence type="ECO:0000313" key="2">
    <source>
        <dbReference type="EMBL" id="MBT0653002.1"/>
    </source>
</evidence>
<comment type="caution">
    <text evidence="2">The sequence shown here is derived from an EMBL/GenBank/DDBJ whole genome shotgun (WGS) entry which is preliminary data.</text>
</comment>
<feature type="transmembrane region" description="Helical" evidence="1">
    <location>
        <begin position="287"/>
        <end position="307"/>
    </location>
</feature>
<feature type="transmembrane region" description="Helical" evidence="1">
    <location>
        <begin position="12"/>
        <end position="31"/>
    </location>
</feature>
<sequence>MSRLLSAFQRRVDIYAVASVIIPLFVYLLTLAPSVTFFDSGEFLTAIYSLGSAHSPGYPLFINYAKAFTYLPFGNFAFRVNIATAVSAAVACYGVYLLVFHLLQNEYLTPDEAFSRHFRKITALGAALTFAFSARLWLQSNHDKPYPLISFLAAMIFYLLLLWRDHYRRGDERPFYVYLGAFLCGLGFGAHQTMVLLVPSFAFLIISLDWRVLGRIKEILLAITFGLLGFSVHLHLPVRAVRNPLLNWGDPKTLTQFLWHFLRKGYPTDKPDRDFKLLWAQLNAFNIPFEFTAVGMVLLLVGITFFFRKRRDEILAYLLGLLVFLLVIVGYFNALPDLIFLTEEFFTPLYLLSAVFVGLGMFIVLKTVLGVIPLQRLAQLPVKVSALLAVAALPVTVCALNYVENDQHENYIAYDYATNSLRTLPQGTALFTWGDSGAFPLWYLQGVEKMREDVDLLHSPHLVFDWYLDSFPLVFNNSRLRTLPLQNIAPDDILRLAIDEQIERRPVYIDFSTRYSIGLSNYTIQQAGICYRLGKLSGAMFLPPEQSVWSLYAIRGVDGEMFFRDLDTGKAILIYATSHMEAGDMLLRLGRIAEGVRELRLAEQISPELRGQVAGILNGYNVR</sequence>